<organism evidence="1 2">
    <name type="scientific">Xanthomarina spongicola</name>
    <dbReference type="NCBI Taxonomy" id="570520"/>
    <lineage>
        <taxon>Bacteria</taxon>
        <taxon>Pseudomonadati</taxon>
        <taxon>Bacteroidota</taxon>
        <taxon>Flavobacteriia</taxon>
        <taxon>Flavobacteriales</taxon>
        <taxon>Flavobacteriaceae</taxon>
        <taxon>Xanthomarina</taxon>
    </lineage>
</organism>
<proteinExistence type="predicted"/>
<dbReference type="InterPro" id="IPR011250">
    <property type="entry name" value="OMP/PagP_B-barrel"/>
</dbReference>
<dbReference type="RefSeq" id="WP_245881519.1">
    <property type="nucleotide sequence ID" value="NZ_QGGP01000005.1"/>
</dbReference>
<gene>
    <name evidence="1" type="ORF">LX78_02213</name>
</gene>
<sequence>MVKKNTYIKFFVSIIMGLIALNGFAQKHKYSKSDFYLYRGDNVVDVVFGTAVPNGDYSDPMFEFYMHLGYKRYITPHLNINVSYNKFNLAYKDVTNDGFMSFDVNFEGLIFPHKRFSPFAYVGGGLNAANYFEQSDAKIQGGVGVEYIFTDNIGVTLFSDYNYIFSDNLDGKVFGDANDVYWRMAIGFNFYFGGSKRKVKTNENEPTIINSNPIINN</sequence>
<dbReference type="EMBL" id="QGGP01000005">
    <property type="protein sequence ID" value="PWK18301.1"/>
    <property type="molecule type" value="Genomic_DNA"/>
</dbReference>
<keyword evidence="2" id="KW-1185">Reference proteome</keyword>
<dbReference type="Proteomes" id="UP000245430">
    <property type="component" value="Unassembled WGS sequence"/>
</dbReference>
<evidence type="ECO:0000313" key="2">
    <source>
        <dbReference type="Proteomes" id="UP000245430"/>
    </source>
</evidence>
<comment type="caution">
    <text evidence="1">The sequence shown here is derived from an EMBL/GenBank/DDBJ whole genome shotgun (WGS) entry which is preliminary data.</text>
</comment>
<dbReference type="Gene3D" id="2.40.160.20">
    <property type="match status" value="1"/>
</dbReference>
<name>A0A316DJK2_9FLAO</name>
<reference evidence="1 2" key="1">
    <citation type="submission" date="2018-05" db="EMBL/GenBank/DDBJ databases">
        <title>Genomic Encyclopedia of Archaeal and Bacterial Type Strains, Phase II (KMG-II): from individual species to whole genera.</title>
        <authorList>
            <person name="Goeker M."/>
        </authorList>
    </citation>
    <scope>NUCLEOTIDE SEQUENCE [LARGE SCALE GENOMIC DNA]</scope>
    <source>
        <strain evidence="1 2">DSM 22637</strain>
    </source>
</reference>
<dbReference type="AlphaFoldDB" id="A0A316DJK2"/>
<evidence type="ECO:0000313" key="1">
    <source>
        <dbReference type="EMBL" id="PWK18301.1"/>
    </source>
</evidence>
<protein>
    <submittedName>
        <fullName evidence="1">Curli production assembly/transport component CsgG</fullName>
    </submittedName>
</protein>
<accession>A0A316DJK2</accession>
<dbReference type="SUPFAM" id="SSF56925">
    <property type="entry name" value="OMPA-like"/>
    <property type="match status" value="1"/>
</dbReference>